<dbReference type="Proteomes" id="UP000557392">
    <property type="component" value="Unassembled WGS sequence"/>
</dbReference>
<evidence type="ECO:0000313" key="3">
    <source>
        <dbReference type="Proteomes" id="UP000557392"/>
    </source>
</evidence>
<dbReference type="EMBL" id="JACIEH010000001">
    <property type="protein sequence ID" value="MBB4096560.1"/>
    <property type="molecule type" value="Genomic_DNA"/>
</dbReference>
<reference evidence="2 3" key="1">
    <citation type="submission" date="2020-08" db="EMBL/GenBank/DDBJ databases">
        <title>Genomic Encyclopedia of Type Strains, Phase IV (KMG-IV): sequencing the most valuable type-strain genomes for metagenomic binning, comparative biology and taxonomic classification.</title>
        <authorList>
            <person name="Goeker M."/>
        </authorList>
    </citation>
    <scope>NUCLEOTIDE SEQUENCE [LARGE SCALE GENOMIC DNA]</scope>
    <source>
        <strain evidence="2 3">DSM 101806</strain>
    </source>
</reference>
<feature type="signal peptide" evidence="1">
    <location>
        <begin position="1"/>
        <end position="23"/>
    </location>
</feature>
<accession>A0A7W6JQE6</accession>
<dbReference type="AlphaFoldDB" id="A0A7W6JQE6"/>
<proteinExistence type="predicted"/>
<gene>
    <name evidence="2" type="ORF">GGR46_000093</name>
</gene>
<evidence type="ECO:0000313" key="2">
    <source>
        <dbReference type="EMBL" id="MBB4096560.1"/>
    </source>
</evidence>
<dbReference type="RefSeq" id="WP_183993555.1">
    <property type="nucleotide sequence ID" value="NZ_JACIEH010000001.1"/>
</dbReference>
<comment type="caution">
    <text evidence="2">The sequence shown here is derived from an EMBL/GenBank/DDBJ whole genome shotgun (WGS) entry which is preliminary data.</text>
</comment>
<name>A0A7W6JQE6_9SPHN</name>
<keyword evidence="1" id="KW-0732">Signal</keyword>
<organism evidence="2 3">
    <name type="scientific">Sphingomonas kyeonggiensis</name>
    <dbReference type="NCBI Taxonomy" id="1268553"/>
    <lineage>
        <taxon>Bacteria</taxon>
        <taxon>Pseudomonadati</taxon>
        <taxon>Pseudomonadota</taxon>
        <taxon>Alphaproteobacteria</taxon>
        <taxon>Sphingomonadales</taxon>
        <taxon>Sphingomonadaceae</taxon>
        <taxon>Sphingomonas</taxon>
    </lineage>
</organism>
<sequence>MKKTLLNAAAAALLLLPLGTATASDQKPGKVTSVQQTLNRFFFYTNGTRTARPSCDCCGRWEIDANTAAGQAQISIVLTAYATQRTLEVAGTGSCVGGANDTEGVNILIAT</sequence>
<protein>
    <submittedName>
        <fullName evidence="2">Uncharacterized protein</fullName>
    </submittedName>
</protein>
<feature type="chain" id="PRO_5030528874" evidence="1">
    <location>
        <begin position="24"/>
        <end position="111"/>
    </location>
</feature>
<evidence type="ECO:0000256" key="1">
    <source>
        <dbReference type="SAM" id="SignalP"/>
    </source>
</evidence>
<keyword evidence="3" id="KW-1185">Reference proteome</keyword>